<reference evidence="2" key="1">
    <citation type="journal article" date="2015" name="Nature">
        <title>Complex archaea that bridge the gap between prokaryotes and eukaryotes.</title>
        <authorList>
            <person name="Spang A."/>
            <person name="Saw J.H."/>
            <person name="Jorgensen S.L."/>
            <person name="Zaremba-Niedzwiedzka K."/>
            <person name="Martijn J."/>
            <person name="Lind A.E."/>
            <person name="van Eijk R."/>
            <person name="Schleper C."/>
            <person name="Guy L."/>
            <person name="Ettema T.J."/>
        </authorList>
    </citation>
    <scope>NUCLEOTIDE SEQUENCE</scope>
</reference>
<name>A0A0F9U503_9ZZZZ</name>
<organism evidence="2">
    <name type="scientific">marine sediment metagenome</name>
    <dbReference type="NCBI Taxonomy" id="412755"/>
    <lineage>
        <taxon>unclassified sequences</taxon>
        <taxon>metagenomes</taxon>
        <taxon>ecological metagenomes</taxon>
    </lineage>
</organism>
<protein>
    <recommendedName>
        <fullName evidence="3">Portal protein</fullName>
    </recommendedName>
</protein>
<dbReference type="AlphaFoldDB" id="A0A0F9U503"/>
<feature type="region of interest" description="Disordered" evidence="1">
    <location>
        <begin position="555"/>
        <end position="615"/>
    </location>
</feature>
<accession>A0A0F9U503</accession>
<evidence type="ECO:0000313" key="2">
    <source>
        <dbReference type="EMBL" id="KKN56361.1"/>
    </source>
</evidence>
<dbReference type="EMBL" id="LAZR01000846">
    <property type="protein sequence ID" value="KKN56361.1"/>
    <property type="molecule type" value="Genomic_DNA"/>
</dbReference>
<comment type="caution">
    <text evidence="2">The sequence shown here is derived from an EMBL/GenBank/DDBJ whole genome shotgun (WGS) entry which is preliminary data.</text>
</comment>
<gene>
    <name evidence="2" type="ORF">LCGC14_0572720</name>
</gene>
<proteinExistence type="predicted"/>
<evidence type="ECO:0000256" key="1">
    <source>
        <dbReference type="SAM" id="MobiDB-lite"/>
    </source>
</evidence>
<evidence type="ECO:0008006" key="3">
    <source>
        <dbReference type="Google" id="ProtNLM"/>
    </source>
</evidence>
<sequence length="615" mass="69473">MPENKPPDLNWFKGRSNYLESQNTDRDKMYEALDSYRHGEWSMDEELLKIDWVSESRDPIFAQQTDSAKYILADVSPSISLTPYNPGDDGTDIADRHEKGLRWFLAGASKRRQATVVQDTVASAVDYSEVTAQVMYLPQQIKDVKAAGGNATRYEAMQRQGPFATIFHNPKTVHARYSDMGAEEVLLVTEEDPHNIIDLWGKKADKLKKKLKDSEGRVEPAIKKDYTSYDWRCVWVEWGGEDYEIERKEWPWPFLGWTCRYGGTSLEDRGDFQRKPILANAYHFDLVDDINTVRSMRHSEMIRTTSRARDVFQSDTRTSPDIDASSGDLYVHIDTEETIIPQPQNVPDPAMSELYAELRGDFQKSGLSDMLLGSDVPTGAAFASINIVSESAMKVLRSPQALAQNALADILETMLLYIHYTDSEEIAYGTGKTDRGEQYLIKGSEIDPKNLYVSVKLEADLPTDHQAKTVTGRAQIDAGINSREGVMEDTGIKNTSERMEQIAKERLEETMLAVRLKNIDFTEDMQMKQEMQAQLMEELKANPELLMQMLQEIQAAQSPNGAERRPGEPPRGVQEFLGETRTESLVPSETNAAEGEPSGEVFAPQENRARQQEGL</sequence>